<protein>
    <submittedName>
        <fullName evidence="1">Uncharacterized protein</fullName>
    </submittedName>
</protein>
<dbReference type="AlphaFoldDB" id="A0A101MN17"/>
<proteinExistence type="predicted"/>
<keyword evidence="2" id="KW-1185">Reference proteome</keyword>
<accession>A0A101MN17</accession>
<evidence type="ECO:0000313" key="2">
    <source>
        <dbReference type="Proteomes" id="UP000055045"/>
    </source>
</evidence>
<evidence type="ECO:0000313" key="1">
    <source>
        <dbReference type="EMBL" id="KUM63570.1"/>
    </source>
</evidence>
<reference evidence="1 2" key="1">
    <citation type="submission" date="2015-10" db="EMBL/GenBank/DDBJ databases">
        <title>Genome sequencing of Penicillium freii.</title>
        <authorList>
            <person name="Nguyen H.D."/>
            <person name="Visagie C.M."/>
            <person name="Seifert K.A."/>
        </authorList>
    </citation>
    <scope>NUCLEOTIDE SEQUENCE [LARGE SCALE GENOMIC DNA]</scope>
    <source>
        <strain evidence="1 2">DAOM 242723</strain>
    </source>
</reference>
<comment type="caution">
    <text evidence="1">The sequence shown here is derived from an EMBL/GenBank/DDBJ whole genome shotgun (WGS) entry which is preliminary data.</text>
</comment>
<sequence>MTSTMDTQALANLLKPCSLNWADDAEETFGTLNSATQPNNHCTAIHPITRAIAQAIAEADGDEIMEIFSYQKIALFKPSLPAIEEEYTPSQTYSAYNLVKSLRRADNSERALHVHHAAHPTTLAIARAISEAEEEDMMTIFRCQRIPLFEPSLPAIEEEGYNTPSQPSPDRSLMDVLGKADNSEIVFRSSQRLRRTTSTRDLRGYMARKNTVIPRARYNLSMTQLSTPKASPLSSLITPDYKASHAYSEFSQLSRERKRDKLRRIVKQVFRKLDNLQGASWNYVGQTS</sequence>
<dbReference type="EMBL" id="LLXE01000069">
    <property type="protein sequence ID" value="KUM63570.1"/>
    <property type="molecule type" value="Genomic_DNA"/>
</dbReference>
<name>A0A101MN17_PENFR</name>
<organism evidence="1 2">
    <name type="scientific">Penicillium freii</name>
    <dbReference type="NCBI Taxonomy" id="48697"/>
    <lineage>
        <taxon>Eukaryota</taxon>
        <taxon>Fungi</taxon>
        <taxon>Dikarya</taxon>
        <taxon>Ascomycota</taxon>
        <taxon>Pezizomycotina</taxon>
        <taxon>Eurotiomycetes</taxon>
        <taxon>Eurotiomycetidae</taxon>
        <taxon>Eurotiales</taxon>
        <taxon>Aspergillaceae</taxon>
        <taxon>Penicillium</taxon>
    </lineage>
</organism>
<dbReference type="Proteomes" id="UP000055045">
    <property type="component" value="Unassembled WGS sequence"/>
</dbReference>
<gene>
    <name evidence="1" type="ORF">ACN42_g3491</name>
</gene>